<keyword evidence="3" id="KW-0863">Zinc-finger</keyword>
<dbReference type="SUPFAM" id="SSF57667">
    <property type="entry name" value="beta-beta-alpha zinc fingers"/>
    <property type="match status" value="1"/>
</dbReference>
<evidence type="ECO:0000256" key="2">
    <source>
        <dbReference type="ARBA" id="ARBA00022723"/>
    </source>
</evidence>
<dbReference type="PANTHER" id="PTHR12805">
    <property type="entry name" value="KIN17 KIN, ANTIGENIC DETERMINANT OF RECA PROTEIN HOMOLOG"/>
    <property type="match status" value="1"/>
</dbReference>
<keyword evidence="8" id="KW-1185">Reference proteome</keyword>
<keyword evidence="4" id="KW-0862">Zinc</keyword>
<dbReference type="InterPro" id="IPR036236">
    <property type="entry name" value="Znf_C2H2_sf"/>
</dbReference>
<dbReference type="Gene3D" id="2.30.30.140">
    <property type="match status" value="1"/>
</dbReference>
<dbReference type="GO" id="GO:0008270">
    <property type="term" value="F:zinc ion binding"/>
    <property type="evidence" value="ECO:0007669"/>
    <property type="project" value="UniProtKB-KW"/>
</dbReference>
<evidence type="ECO:0000256" key="5">
    <source>
        <dbReference type="SAM" id="MobiDB-lite"/>
    </source>
</evidence>
<dbReference type="GO" id="GO:0006260">
    <property type="term" value="P:DNA replication"/>
    <property type="evidence" value="ECO:0007669"/>
    <property type="project" value="TreeGrafter"/>
</dbReference>
<evidence type="ECO:0000313" key="8">
    <source>
        <dbReference type="Proteomes" id="UP001178507"/>
    </source>
</evidence>
<dbReference type="PANTHER" id="PTHR12805:SF0">
    <property type="entry name" value="DNA_RNA-BINDING PROTEIN KIN17"/>
    <property type="match status" value="1"/>
</dbReference>
<feature type="region of interest" description="Disordered" evidence="5">
    <location>
        <begin position="269"/>
        <end position="294"/>
    </location>
</feature>
<accession>A0AA36JM48</accession>
<dbReference type="InterPro" id="IPR038254">
    <property type="entry name" value="KIN17_WH-like_sf"/>
</dbReference>
<feature type="domain" description="DNA/RNA-binding protein Kin17 WH-like" evidence="6">
    <location>
        <begin position="52"/>
        <end position="178"/>
    </location>
</feature>
<dbReference type="InterPro" id="IPR037321">
    <property type="entry name" value="KIN17-like"/>
</dbReference>
<dbReference type="AlphaFoldDB" id="A0AA36JM48"/>
<comment type="similarity">
    <text evidence="1">Belongs to the KIN17 family.</text>
</comment>
<organism evidence="7 8">
    <name type="scientific">Effrenium voratum</name>
    <dbReference type="NCBI Taxonomy" id="2562239"/>
    <lineage>
        <taxon>Eukaryota</taxon>
        <taxon>Sar</taxon>
        <taxon>Alveolata</taxon>
        <taxon>Dinophyceae</taxon>
        <taxon>Suessiales</taxon>
        <taxon>Symbiodiniaceae</taxon>
        <taxon>Effrenium</taxon>
    </lineage>
</organism>
<evidence type="ECO:0000256" key="1">
    <source>
        <dbReference type="ARBA" id="ARBA00008517"/>
    </source>
</evidence>
<dbReference type="GO" id="GO:0005634">
    <property type="term" value="C:nucleus"/>
    <property type="evidence" value="ECO:0007669"/>
    <property type="project" value="TreeGrafter"/>
</dbReference>
<dbReference type="InterPro" id="IPR019447">
    <property type="entry name" value="DNA/RNA-bd_Kin17_WH-like_dom"/>
</dbReference>
<comment type="caution">
    <text evidence="7">The sequence shown here is derived from an EMBL/GenBank/DDBJ whole genome shotgun (WGS) entry which is preliminary data.</text>
</comment>
<dbReference type="InterPro" id="IPR056767">
    <property type="entry name" value="C2H2-Znf_KIN17"/>
</dbReference>
<dbReference type="InterPro" id="IPR041330">
    <property type="entry name" value="KN17_SH3"/>
</dbReference>
<dbReference type="FunFam" id="1.10.10.2030:FF:000001">
    <property type="entry name" value="DNA/RNA-binding protein KIN17, putative"/>
    <property type="match status" value="1"/>
</dbReference>
<dbReference type="InterPro" id="IPR014722">
    <property type="entry name" value="Rib_uL2_dom2"/>
</dbReference>
<dbReference type="Pfam" id="PF25095">
    <property type="entry name" value="C2H2-zf_KIN17"/>
    <property type="match status" value="1"/>
</dbReference>
<evidence type="ECO:0000259" key="6">
    <source>
        <dbReference type="SMART" id="SM01253"/>
    </source>
</evidence>
<dbReference type="Gene3D" id="1.10.10.2030">
    <property type="entry name" value="DNA/RNA-binding protein Kin17, conserved domain"/>
    <property type="match status" value="1"/>
</dbReference>
<evidence type="ECO:0000313" key="7">
    <source>
        <dbReference type="EMBL" id="CAJ1408117.1"/>
    </source>
</evidence>
<keyword evidence="2" id="KW-0479">Metal-binding</keyword>
<dbReference type="Pfam" id="PF18131">
    <property type="entry name" value="KN17_SH3"/>
    <property type="match status" value="1"/>
</dbReference>
<evidence type="ECO:0000256" key="3">
    <source>
        <dbReference type="ARBA" id="ARBA00022771"/>
    </source>
</evidence>
<dbReference type="GO" id="GO:0006974">
    <property type="term" value="P:DNA damage response"/>
    <property type="evidence" value="ECO:0007669"/>
    <property type="project" value="TreeGrafter"/>
</dbReference>
<dbReference type="Pfam" id="PF25092">
    <property type="entry name" value="SH3_KIN17_C"/>
    <property type="match status" value="1"/>
</dbReference>
<reference evidence="7" key="1">
    <citation type="submission" date="2023-08" db="EMBL/GenBank/DDBJ databases">
        <authorList>
            <person name="Chen Y."/>
            <person name="Shah S."/>
            <person name="Dougan E. K."/>
            <person name="Thang M."/>
            <person name="Chan C."/>
        </authorList>
    </citation>
    <scope>NUCLEOTIDE SEQUENCE</scope>
</reference>
<dbReference type="EMBL" id="CAUJNA010003705">
    <property type="protein sequence ID" value="CAJ1408117.1"/>
    <property type="molecule type" value="Genomic_DNA"/>
</dbReference>
<dbReference type="SMART" id="SM01253">
    <property type="entry name" value="Kin17_mid"/>
    <property type="match status" value="1"/>
</dbReference>
<dbReference type="Gene3D" id="2.30.30.30">
    <property type="match status" value="1"/>
</dbReference>
<dbReference type="GO" id="GO:0003690">
    <property type="term" value="F:double-stranded DNA binding"/>
    <property type="evidence" value="ECO:0007669"/>
    <property type="project" value="TreeGrafter"/>
</dbReference>
<evidence type="ECO:0000256" key="4">
    <source>
        <dbReference type="ARBA" id="ARBA00022833"/>
    </source>
</evidence>
<dbReference type="InterPro" id="IPR041995">
    <property type="entry name" value="KOW_KIN17"/>
</dbReference>
<gene>
    <name evidence="7" type="ORF">EVOR1521_LOCUS29637</name>
</gene>
<dbReference type="Pfam" id="PF10357">
    <property type="entry name" value="WH_KIN17"/>
    <property type="match status" value="1"/>
</dbReference>
<proteinExistence type="inferred from homology"/>
<feature type="compositionally biased region" description="Low complexity" evidence="5">
    <location>
        <begin position="277"/>
        <end position="291"/>
    </location>
</feature>
<dbReference type="Proteomes" id="UP001178507">
    <property type="component" value="Unassembled WGS sequence"/>
</dbReference>
<protein>
    <recommendedName>
        <fullName evidence="6">DNA/RNA-binding protein Kin17 WH-like domain-containing protein</fullName>
    </recommendedName>
</protein>
<sequence>MPKQEVGSTKWLGNKMKAKGLQKLRWYCQMCQKQCRDENGFKCHRMSDGHQRQMQLFVQDPNRFMDEFSQEFERGFMQLMSHTYRSQRVLANTVYCDFISNRHHTHMNSTIWVTLSNFVQYLGRTNQCTIDKTPKGWYIQYVDNSPEARMRAAAQKAAEELEVSSERRHAVQLQRAIEECKKDGGFQDSEFTELQRKEGDAPIAFNMPAGSSSAASAPSNAAKAAVVTESEKKNVLAEAFEEHESKSIQEGNTRKLSAVEKIKLEHEDAKRRKLQQEAPEAPESPSESSSSGNEPWLCEGIIVKVMHQELAGGKYYRKKGKVERVRQQFAAEIRMAEGRDLIRLDQEMLETVIPNLGKPVMVVKGQYAGKRARMRSVDLEAFCVSIEFEDMAAWSRACAMTRCARSTSRPC</sequence>
<name>A0AA36JM48_9DINO</name>